<dbReference type="InterPro" id="IPR036388">
    <property type="entry name" value="WH-like_DNA-bd_sf"/>
</dbReference>
<keyword evidence="2" id="KW-0238">DNA-binding</keyword>
<evidence type="ECO:0000313" key="5">
    <source>
        <dbReference type="EMBL" id="MFC6333538.1"/>
    </source>
</evidence>
<keyword evidence="1" id="KW-0805">Transcription regulation</keyword>
<sequence length="689" mass="79713">MDEKIDTGHADHSLLFGREDEVREFVNELTKSSGKRLINFYGTAGIGKSFLVEELIRQARFRGSFVLLLQGESFAVSPTTFCQQLWTQMGNIAVEEDESISWFDRSLMELSKIAEKQRIVLFLDAYEGMEGVDHWLRDYFLKQIHPNILIVIAGRSPLSEPWLFSPVWRPIILRRQLSELSYEAVERYAASNGINKDDIRRLWRYSQGHPLTMSLYAFFLQESGKAGAVMKFSDHEPLHYIIERWLREVSGIEMRPIIEAASVLSYFNQESLSFVMNEEMKIEDFHRLIRFSFVKKVDRGWTIHPLMRDSIKKELCARAPKHYEQIRNHALRYLYQRLLESHSLGSDDTKEMYELQSFIGDALIRAFLSWFEVEPRRFEPIGEHSLEELEHYVQRRYREVKDSQIELYDLNSNQSFHYRITKEQACYTLKWLDFRTLFALGYDVIRVMRDSDGSIIGLATVIPINRKTLPYLSESPRGKAYFTGLSEEQLCRLAVPENERAGWFIETIDTLDYTDKSQQTAVGNLLYSVLLSGELVVESPAPLQYYIDTHLSLGFEIVPHGTHTNYDGVTSTPTFVQSLDKNRLLRKAQKMLQTNQQLADLVNAEIYQASSPPHLAQEVKQTMQGESLHALLTAREKEVASLLEEGLTNLEIASRLFVSEATVKKHMKSMLQKTGAANRTQLLKKLMKQ</sequence>
<dbReference type="SUPFAM" id="SSF52540">
    <property type="entry name" value="P-loop containing nucleoside triphosphate hydrolases"/>
    <property type="match status" value="1"/>
</dbReference>
<keyword evidence="3" id="KW-0804">Transcription</keyword>
<dbReference type="CDD" id="cd06170">
    <property type="entry name" value="LuxR_C_like"/>
    <property type="match status" value="1"/>
</dbReference>
<keyword evidence="6" id="KW-1185">Reference proteome</keyword>
<name>A0ABW1V4Y6_9BACL</name>
<dbReference type="PANTHER" id="PTHR44688:SF16">
    <property type="entry name" value="DNA-BINDING TRANSCRIPTIONAL ACTIVATOR DEVR_DOSR"/>
    <property type="match status" value="1"/>
</dbReference>
<organism evidence="5 6">
    <name type="scientific">Paenibacillus septentrionalis</name>
    <dbReference type="NCBI Taxonomy" id="429342"/>
    <lineage>
        <taxon>Bacteria</taxon>
        <taxon>Bacillati</taxon>
        <taxon>Bacillota</taxon>
        <taxon>Bacilli</taxon>
        <taxon>Bacillales</taxon>
        <taxon>Paenibacillaceae</taxon>
        <taxon>Paenibacillus</taxon>
    </lineage>
</organism>
<dbReference type="PROSITE" id="PS50043">
    <property type="entry name" value="HTH_LUXR_2"/>
    <property type="match status" value="1"/>
</dbReference>
<dbReference type="SUPFAM" id="SSF46894">
    <property type="entry name" value="C-terminal effector domain of the bipartite response regulators"/>
    <property type="match status" value="1"/>
</dbReference>
<dbReference type="PROSITE" id="PS00622">
    <property type="entry name" value="HTH_LUXR_1"/>
    <property type="match status" value="1"/>
</dbReference>
<evidence type="ECO:0000313" key="6">
    <source>
        <dbReference type="Proteomes" id="UP001596233"/>
    </source>
</evidence>
<feature type="domain" description="HTH luxR-type" evidence="4">
    <location>
        <begin position="625"/>
        <end position="689"/>
    </location>
</feature>
<accession>A0ABW1V4Y6</accession>
<dbReference type="Gene3D" id="1.10.10.10">
    <property type="entry name" value="Winged helix-like DNA-binding domain superfamily/Winged helix DNA-binding domain"/>
    <property type="match status" value="1"/>
</dbReference>
<proteinExistence type="predicted"/>
<evidence type="ECO:0000256" key="3">
    <source>
        <dbReference type="ARBA" id="ARBA00023163"/>
    </source>
</evidence>
<evidence type="ECO:0000259" key="4">
    <source>
        <dbReference type="PROSITE" id="PS50043"/>
    </source>
</evidence>
<dbReference type="PRINTS" id="PR00038">
    <property type="entry name" value="HTHLUXR"/>
</dbReference>
<evidence type="ECO:0000256" key="2">
    <source>
        <dbReference type="ARBA" id="ARBA00023125"/>
    </source>
</evidence>
<evidence type="ECO:0000256" key="1">
    <source>
        <dbReference type="ARBA" id="ARBA00023015"/>
    </source>
</evidence>
<gene>
    <name evidence="5" type="ORF">ACFP56_12985</name>
</gene>
<dbReference type="Gene3D" id="3.40.50.300">
    <property type="entry name" value="P-loop containing nucleotide triphosphate hydrolases"/>
    <property type="match status" value="1"/>
</dbReference>
<dbReference type="Pfam" id="PF00196">
    <property type="entry name" value="GerE"/>
    <property type="match status" value="1"/>
</dbReference>
<dbReference type="Proteomes" id="UP001596233">
    <property type="component" value="Unassembled WGS sequence"/>
</dbReference>
<dbReference type="InterPro" id="IPR000792">
    <property type="entry name" value="Tscrpt_reg_LuxR_C"/>
</dbReference>
<dbReference type="InterPro" id="IPR016032">
    <property type="entry name" value="Sig_transdc_resp-reg_C-effctor"/>
</dbReference>
<dbReference type="EMBL" id="JBHSTE010000004">
    <property type="protein sequence ID" value="MFC6333538.1"/>
    <property type="molecule type" value="Genomic_DNA"/>
</dbReference>
<reference evidence="6" key="1">
    <citation type="journal article" date="2019" name="Int. J. Syst. Evol. Microbiol.">
        <title>The Global Catalogue of Microorganisms (GCM) 10K type strain sequencing project: providing services to taxonomists for standard genome sequencing and annotation.</title>
        <authorList>
            <consortium name="The Broad Institute Genomics Platform"/>
            <consortium name="The Broad Institute Genome Sequencing Center for Infectious Disease"/>
            <person name="Wu L."/>
            <person name="Ma J."/>
        </authorList>
    </citation>
    <scope>NUCLEOTIDE SEQUENCE [LARGE SCALE GENOMIC DNA]</scope>
    <source>
        <strain evidence="6">PCU 280</strain>
    </source>
</reference>
<dbReference type="InterPro" id="IPR027417">
    <property type="entry name" value="P-loop_NTPase"/>
</dbReference>
<dbReference type="PANTHER" id="PTHR44688">
    <property type="entry name" value="DNA-BINDING TRANSCRIPTIONAL ACTIVATOR DEVR_DOSR"/>
    <property type="match status" value="1"/>
</dbReference>
<comment type="caution">
    <text evidence="5">The sequence shown here is derived from an EMBL/GenBank/DDBJ whole genome shotgun (WGS) entry which is preliminary data.</text>
</comment>
<protein>
    <submittedName>
        <fullName evidence="5">LuxR C-terminal-related transcriptional regulator</fullName>
    </submittedName>
</protein>
<dbReference type="RefSeq" id="WP_379235111.1">
    <property type="nucleotide sequence ID" value="NZ_JBHSTE010000004.1"/>
</dbReference>
<dbReference type="SMART" id="SM00421">
    <property type="entry name" value="HTH_LUXR"/>
    <property type="match status" value="1"/>
</dbReference>